<comment type="caution">
    <text evidence="3">The sequence shown here is derived from an EMBL/GenBank/DDBJ whole genome shotgun (WGS) entry which is preliminary data.</text>
</comment>
<evidence type="ECO:0000256" key="1">
    <source>
        <dbReference type="SAM" id="MobiDB-lite"/>
    </source>
</evidence>
<evidence type="ECO:0000259" key="2">
    <source>
        <dbReference type="Pfam" id="PF23156"/>
    </source>
</evidence>
<evidence type="ECO:0000313" key="3">
    <source>
        <dbReference type="EMBL" id="KAL1547515.1"/>
    </source>
</evidence>
<sequence>MSDQRDLRRRKLPANRRTARRSPPEARSPSEYANILTSYKSEPLLPNAAGGEVVVIVEQQEEEVLYRPQTCTDIFLPPSEALQWYNRDAKVVVNVTVEGSPGAVRTMVKLGSDVAETIKLVINKYNQEGRTPPLHEDAAAHFELHHSFFSLEKLRKSDLIGDIGSRSFYLRKQSNSSNHENEAAQISNARPFLQKFFNAIIRATQKIWKIFGCIP</sequence>
<dbReference type="AlphaFoldDB" id="A0ABD1GTN8"/>
<keyword evidence="4" id="KW-1185">Reference proteome</keyword>
<feature type="domain" description="DUF7054" evidence="2">
    <location>
        <begin position="88"/>
        <end position="171"/>
    </location>
</feature>
<protein>
    <recommendedName>
        <fullName evidence="2">DUF7054 domain-containing protein</fullName>
    </recommendedName>
</protein>
<feature type="region of interest" description="Disordered" evidence="1">
    <location>
        <begin position="1"/>
        <end position="32"/>
    </location>
</feature>
<proteinExistence type="predicted"/>
<feature type="compositionally biased region" description="Basic residues" evidence="1">
    <location>
        <begin position="7"/>
        <end position="20"/>
    </location>
</feature>
<dbReference type="EMBL" id="JBEAFC010000007">
    <property type="protein sequence ID" value="KAL1547515.1"/>
    <property type="molecule type" value="Genomic_DNA"/>
</dbReference>
<accession>A0ABD1GTN8</accession>
<name>A0ABD1GTN8_SALDI</name>
<dbReference type="InterPro" id="IPR040358">
    <property type="entry name" value="At4g22758-like"/>
</dbReference>
<organism evidence="3 4">
    <name type="scientific">Salvia divinorum</name>
    <name type="common">Maria pastora</name>
    <name type="synonym">Diviner's sage</name>
    <dbReference type="NCBI Taxonomy" id="28513"/>
    <lineage>
        <taxon>Eukaryota</taxon>
        <taxon>Viridiplantae</taxon>
        <taxon>Streptophyta</taxon>
        <taxon>Embryophyta</taxon>
        <taxon>Tracheophyta</taxon>
        <taxon>Spermatophyta</taxon>
        <taxon>Magnoliopsida</taxon>
        <taxon>eudicotyledons</taxon>
        <taxon>Gunneridae</taxon>
        <taxon>Pentapetalae</taxon>
        <taxon>asterids</taxon>
        <taxon>lamiids</taxon>
        <taxon>Lamiales</taxon>
        <taxon>Lamiaceae</taxon>
        <taxon>Nepetoideae</taxon>
        <taxon>Mentheae</taxon>
        <taxon>Salviinae</taxon>
        <taxon>Salvia</taxon>
        <taxon>Salvia subgen. Calosphace</taxon>
    </lineage>
</organism>
<dbReference type="PANTHER" id="PTHR33270">
    <property type="entry name" value="BNAC05G50380D PROTEIN"/>
    <property type="match status" value="1"/>
</dbReference>
<dbReference type="PANTHER" id="PTHR33270:SF6">
    <property type="entry name" value="OS02G0448600 PROTEIN"/>
    <property type="match status" value="1"/>
</dbReference>
<dbReference type="InterPro" id="IPR055482">
    <property type="entry name" value="DUF7054"/>
</dbReference>
<dbReference type="Proteomes" id="UP001567538">
    <property type="component" value="Unassembled WGS sequence"/>
</dbReference>
<dbReference type="Pfam" id="PF23156">
    <property type="entry name" value="DUF7054"/>
    <property type="match status" value="1"/>
</dbReference>
<gene>
    <name evidence="3" type="ORF">AAHA92_15862</name>
</gene>
<reference evidence="3 4" key="1">
    <citation type="submission" date="2024-06" db="EMBL/GenBank/DDBJ databases">
        <title>A chromosome level genome sequence of Diviner's sage (Salvia divinorum).</title>
        <authorList>
            <person name="Ford S.A."/>
            <person name="Ro D.-K."/>
            <person name="Ness R.W."/>
            <person name="Phillips M.A."/>
        </authorList>
    </citation>
    <scope>NUCLEOTIDE SEQUENCE [LARGE SCALE GENOMIC DNA]</scope>
    <source>
        <strain evidence="3">SAF-2024a</strain>
        <tissue evidence="3">Leaf</tissue>
    </source>
</reference>
<evidence type="ECO:0000313" key="4">
    <source>
        <dbReference type="Proteomes" id="UP001567538"/>
    </source>
</evidence>